<dbReference type="FunFam" id="3.80.10.10:FF:000722">
    <property type="entry name" value="Leucine-rich repeat receptor-like protein kinase"/>
    <property type="match status" value="1"/>
</dbReference>
<sequence length="660" mass="70975">MITTMNPTKTLLIFINFIAISLSISSPLNSDGLSLLALKSAVAGDPANSLATWTESDSTPCHWAGVSCNSNHRVISLSLPEKNLSGYLPSELGALRSLRHLSLPNNNFSKPLPENLFNATGLISIDLSHNRLTGPLPEKMASLKSLTFLDLSSNLLNGSLPASLSNLTNLSGTVNLSYNRFSGEIPAAYGLFPVMVSLDLRYNNLTGKIPLVGSLLNQGPTAFTGNPLLCGFPLDTQCSDPEAQNPKALSDPDSPKDPGTVPGFSKKSNGNSGSVTVPLISGVSVVIGVMFVSMWVYRKKWRFSGEGKLGKKEKPENDPVSVIYKEEEEGQDGKFVVMDEGFGLELEDLLRASAYVVGKSKNGIVYKVVAGRGSGGTAVAGSVVAVRRLSEGDGAWRLKEFEAEVESIGRVQHPNVVRLRAYYYSNDEKLLVSDFISNGSLYSALHGSPANPLQPLSWASRLKIAQGTARGLAHIHECSPRKLVHGNIKSSKILLDNDLQPFISGFGLDRLVSSTISKSTSRKISSSSQPTITSSKSSSSAASSNIYYVAPEARMSGQKVGPKYDVYAFGVVLLEMLTGRAPDGGGPDNDGKGLEGFVRKAFREERPLSEIIDPVLLQEVHSKKQVVAAFHVALNCTELDPEVRPKMRVVSDSLDRIKLR</sequence>
<evidence type="ECO:0000256" key="7">
    <source>
        <dbReference type="ARBA" id="ARBA00022989"/>
    </source>
</evidence>
<protein>
    <recommendedName>
        <fullName evidence="12">Protein kinase domain-containing protein</fullName>
    </recommendedName>
</protein>
<dbReference type="GO" id="GO:0016020">
    <property type="term" value="C:membrane"/>
    <property type="evidence" value="ECO:0007669"/>
    <property type="project" value="UniProtKB-SubCell"/>
</dbReference>
<dbReference type="Pfam" id="PF07714">
    <property type="entry name" value="PK_Tyr_Ser-Thr"/>
    <property type="match status" value="1"/>
</dbReference>
<dbReference type="InterPro" id="IPR032675">
    <property type="entry name" value="LRR_dom_sf"/>
</dbReference>
<feature type="region of interest" description="Disordered" evidence="9">
    <location>
        <begin position="519"/>
        <end position="538"/>
    </location>
</feature>
<evidence type="ECO:0000259" key="12">
    <source>
        <dbReference type="PROSITE" id="PS50011"/>
    </source>
</evidence>
<feature type="transmembrane region" description="Helical" evidence="10">
    <location>
        <begin position="275"/>
        <end position="297"/>
    </location>
</feature>
<dbReference type="FunFam" id="3.80.10.10:FF:000129">
    <property type="entry name" value="Leucine-rich repeat receptor-like kinase"/>
    <property type="match status" value="1"/>
</dbReference>
<keyword evidence="5 11" id="KW-0732">Signal</keyword>
<reference evidence="13" key="1">
    <citation type="submission" date="2023-03" db="EMBL/GenBank/DDBJ databases">
        <title>Chromosome-scale reference genome and RAD-based genetic map of yellow starthistle (Centaurea solstitialis) reveal putative structural variation and QTLs associated with invader traits.</title>
        <authorList>
            <person name="Reatini B."/>
            <person name="Cang F.A."/>
            <person name="Jiang Q."/>
            <person name="Mckibben M.T.W."/>
            <person name="Barker M.S."/>
            <person name="Rieseberg L.H."/>
            <person name="Dlugosch K.M."/>
        </authorList>
    </citation>
    <scope>NUCLEOTIDE SEQUENCE</scope>
    <source>
        <strain evidence="13">CAN-66</strain>
        <tissue evidence="13">Leaf</tissue>
    </source>
</reference>
<dbReference type="Gene3D" id="3.30.200.20">
    <property type="entry name" value="Phosphorylase Kinase, domain 1"/>
    <property type="match status" value="1"/>
</dbReference>
<dbReference type="InterPro" id="IPR001245">
    <property type="entry name" value="Ser-Thr/Tyr_kinase_cat_dom"/>
</dbReference>
<keyword evidence="8 10" id="KW-0472">Membrane</keyword>
<dbReference type="PROSITE" id="PS50011">
    <property type="entry name" value="PROTEIN_KINASE_DOM"/>
    <property type="match status" value="1"/>
</dbReference>
<dbReference type="AlphaFoldDB" id="A0AA38SJ27"/>
<dbReference type="InterPro" id="IPR013210">
    <property type="entry name" value="LRR_N_plant-typ"/>
</dbReference>
<evidence type="ECO:0000256" key="1">
    <source>
        <dbReference type="ARBA" id="ARBA00004167"/>
    </source>
</evidence>
<dbReference type="PANTHER" id="PTHR48007:SF8">
    <property type="entry name" value="RECEPTOR PROTEIN KINASE-LIKE PROTEIN ZAR1"/>
    <property type="match status" value="1"/>
</dbReference>
<evidence type="ECO:0000256" key="3">
    <source>
        <dbReference type="ARBA" id="ARBA00022614"/>
    </source>
</evidence>
<organism evidence="13 14">
    <name type="scientific">Centaurea solstitialis</name>
    <name type="common">yellow star-thistle</name>
    <dbReference type="NCBI Taxonomy" id="347529"/>
    <lineage>
        <taxon>Eukaryota</taxon>
        <taxon>Viridiplantae</taxon>
        <taxon>Streptophyta</taxon>
        <taxon>Embryophyta</taxon>
        <taxon>Tracheophyta</taxon>
        <taxon>Spermatophyta</taxon>
        <taxon>Magnoliopsida</taxon>
        <taxon>eudicotyledons</taxon>
        <taxon>Gunneridae</taxon>
        <taxon>Pentapetalae</taxon>
        <taxon>asterids</taxon>
        <taxon>campanulids</taxon>
        <taxon>Asterales</taxon>
        <taxon>Asteraceae</taxon>
        <taxon>Carduoideae</taxon>
        <taxon>Cardueae</taxon>
        <taxon>Centaureinae</taxon>
        <taxon>Centaurea</taxon>
    </lineage>
</organism>
<dbReference type="GO" id="GO:0005524">
    <property type="term" value="F:ATP binding"/>
    <property type="evidence" value="ECO:0007669"/>
    <property type="project" value="InterPro"/>
</dbReference>
<dbReference type="Proteomes" id="UP001172457">
    <property type="component" value="Chromosome 6"/>
</dbReference>
<dbReference type="GO" id="GO:0004672">
    <property type="term" value="F:protein kinase activity"/>
    <property type="evidence" value="ECO:0007669"/>
    <property type="project" value="InterPro"/>
</dbReference>
<comment type="caution">
    <text evidence="13">The sequence shown here is derived from an EMBL/GenBank/DDBJ whole genome shotgun (WGS) entry which is preliminary data.</text>
</comment>
<dbReference type="Pfam" id="PF08263">
    <property type="entry name" value="LRRNT_2"/>
    <property type="match status" value="1"/>
</dbReference>
<comment type="subcellular location">
    <subcellularLocation>
        <location evidence="1">Membrane</location>
        <topology evidence="1">Single-pass membrane protein</topology>
    </subcellularLocation>
</comment>
<keyword evidence="4 10" id="KW-0812">Transmembrane</keyword>
<feature type="domain" description="Protein kinase" evidence="12">
    <location>
        <begin position="351"/>
        <end position="659"/>
    </location>
</feature>
<dbReference type="PANTHER" id="PTHR48007">
    <property type="entry name" value="LEUCINE-RICH REPEAT RECEPTOR-LIKE PROTEIN KINASE PXC1"/>
    <property type="match status" value="1"/>
</dbReference>
<keyword evidence="6" id="KW-0677">Repeat</keyword>
<gene>
    <name evidence="13" type="ORF">OSB04_023381</name>
</gene>
<keyword evidence="7 10" id="KW-1133">Transmembrane helix</keyword>
<dbReference type="PRINTS" id="PR00019">
    <property type="entry name" value="LEURICHRPT"/>
</dbReference>
<evidence type="ECO:0000256" key="6">
    <source>
        <dbReference type="ARBA" id="ARBA00022737"/>
    </source>
</evidence>
<keyword evidence="3" id="KW-0433">Leucine-rich repeat</keyword>
<dbReference type="SUPFAM" id="SSF56112">
    <property type="entry name" value="Protein kinase-like (PK-like)"/>
    <property type="match status" value="1"/>
</dbReference>
<dbReference type="InterPro" id="IPR011009">
    <property type="entry name" value="Kinase-like_dom_sf"/>
</dbReference>
<feature type="signal peptide" evidence="11">
    <location>
        <begin position="1"/>
        <end position="23"/>
    </location>
</feature>
<dbReference type="Pfam" id="PF13855">
    <property type="entry name" value="LRR_8"/>
    <property type="match status" value="1"/>
</dbReference>
<keyword evidence="14" id="KW-1185">Reference proteome</keyword>
<dbReference type="Gene3D" id="1.10.510.10">
    <property type="entry name" value="Transferase(Phosphotransferase) domain 1"/>
    <property type="match status" value="1"/>
</dbReference>
<dbReference type="SUPFAM" id="SSF52058">
    <property type="entry name" value="L domain-like"/>
    <property type="match status" value="1"/>
</dbReference>
<dbReference type="InterPro" id="IPR046959">
    <property type="entry name" value="PRK1-6/SRF4-like"/>
</dbReference>
<dbReference type="InterPro" id="IPR000719">
    <property type="entry name" value="Prot_kinase_dom"/>
</dbReference>
<evidence type="ECO:0000313" key="14">
    <source>
        <dbReference type="Proteomes" id="UP001172457"/>
    </source>
</evidence>
<feature type="chain" id="PRO_5041242844" description="Protein kinase domain-containing protein" evidence="11">
    <location>
        <begin position="24"/>
        <end position="660"/>
    </location>
</feature>
<accession>A0AA38SJ27</accession>
<evidence type="ECO:0000313" key="13">
    <source>
        <dbReference type="EMBL" id="KAJ9543674.1"/>
    </source>
</evidence>
<evidence type="ECO:0000256" key="5">
    <source>
        <dbReference type="ARBA" id="ARBA00022729"/>
    </source>
</evidence>
<feature type="region of interest" description="Disordered" evidence="9">
    <location>
        <begin position="240"/>
        <end position="269"/>
    </location>
</feature>
<dbReference type="EMBL" id="JARYMX010000006">
    <property type="protein sequence ID" value="KAJ9543674.1"/>
    <property type="molecule type" value="Genomic_DNA"/>
</dbReference>
<evidence type="ECO:0000256" key="9">
    <source>
        <dbReference type="SAM" id="MobiDB-lite"/>
    </source>
</evidence>
<name>A0AA38SJ27_9ASTR</name>
<dbReference type="InterPro" id="IPR001611">
    <property type="entry name" value="Leu-rich_rpt"/>
</dbReference>
<dbReference type="Gene3D" id="3.80.10.10">
    <property type="entry name" value="Ribonuclease Inhibitor"/>
    <property type="match status" value="2"/>
</dbReference>
<evidence type="ECO:0000256" key="10">
    <source>
        <dbReference type="SAM" id="Phobius"/>
    </source>
</evidence>
<evidence type="ECO:0000256" key="4">
    <source>
        <dbReference type="ARBA" id="ARBA00022692"/>
    </source>
</evidence>
<proteinExistence type="predicted"/>
<evidence type="ECO:0000256" key="11">
    <source>
        <dbReference type="SAM" id="SignalP"/>
    </source>
</evidence>
<keyword evidence="2" id="KW-0597">Phosphoprotein</keyword>
<evidence type="ECO:0000256" key="2">
    <source>
        <dbReference type="ARBA" id="ARBA00022553"/>
    </source>
</evidence>
<evidence type="ECO:0000256" key="8">
    <source>
        <dbReference type="ARBA" id="ARBA00023136"/>
    </source>
</evidence>